<keyword evidence="3" id="KW-1185">Reference proteome</keyword>
<dbReference type="Proteomes" id="UP000695562">
    <property type="component" value="Unassembled WGS sequence"/>
</dbReference>
<accession>A0A8J4PYE9</accession>
<feature type="chain" id="PRO_5035226319" evidence="1">
    <location>
        <begin position="19"/>
        <end position="228"/>
    </location>
</feature>
<name>A0A8J4PYE9_9MYCE</name>
<comment type="caution">
    <text evidence="2">The sequence shown here is derived from an EMBL/GenBank/DDBJ whole genome shotgun (WGS) entry which is preliminary data.</text>
</comment>
<dbReference type="InterPro" id="IPR009097">
    <property type="entry name" value="Cyclic_Pdiesterase"/>
</dbReference>
<dbReference type="PANTHER" id="PTHR38081">
    <property type="entry name" value="WAP DOMAIN-CONTAINING PROTEIN"/>
    <property type="match status" value="1"/>
</dbReference>
<evidence type="ECO:0000256" key="1">
    <source>
        <dbReference type="SAM" id="SignalP"/>
    </source>
</evidence>
<dbReference type="Pfam" id="PF06299">
    <property type="entry name" value="DUF1045"/>
    <property type="match status" value="1"/>
</dbReference>
<protein>
    <submittedName>
        <fullName evidence="2">Uncharacterized protein</fullName>
    </submittedName>
</protein>
<organism evidence="2 3">
    <name type="scientific">Polysphondylium violaceum</name>
    <dbReference type="NCBI Taxonomy" id="133409"/>
    <lineage>
        <taxon>Eukaryota</taxon>
        <taxon>Amoebozoa</taxon>
        <taxon>Evosea</taxon>
        <taxon>Eumycetozoa</taxon>
        <taxon>Dictyostelia</taxon>
        <taxon>Dictyosteliales</taxon>
        <taxon>Dictyosteliaceae</taxon>
        <taxon>Polysphondylium</taxon>
    </lineage>
</organism>
<keyword evidence="1" id="KW-0732">Signal</keyword>
<sequence>MIKTALLLLILVVASVNSISLDIHLQLDQATYDLAVYYNQQVNKLAPNNQVFLGTESLPHITLYLTDFQENQVQNIQQSIEKVFPVLQQVAQDCNVELNFINVTGQYGMWNVKLNSCLQTLSDVIVDNTYQFITPNQSIPEWVYDLPEPLRSEKIAMIQKYGSPNVFDQFQPHVTLAWDAVDNLVQVFNTINVQPASCFSPSIGIGSVGPYGTVLDNKYGLFNFTTTI</sequence>
<feature type="signal peptide" evidence="1">
    <location>
        <begin position="1"/>
        <end position="18"/>
    </location>
</feature>
<dbReference type="InterPro" id="IPR009389">
    <property type="entry name" value="DUF1045"/>
</dbReference>
<gene>
    <name evidence="2" type="ORF">CYY_002429</name>
</gene>
<dbReference type="EMBL" id="AJWJ01000067">
    <property type="protein sequence ID" value="KAF2076251.1"/>
    <property type="molecule type" value="Genomic_DNA"/>
</dbReference>
<reference evidence="2" key="1">
    <citation type="submission" date="2020-01" db="EMBL/GenBank/DDBJ databases">
        <title>Development of genomics and gene disruption for Polysphondylium violaceum indicates a role for the polyketide synthase stlB in stalk morphogenesis.</title>
        <authorList>
            <person name="Narita B."/>
            <person name="Kawabe Y."/>
            <person name="Kin K."/>
            <person name="Saito T."/>
            <person name="Gibbs R."/>
            <person name="Kuspa A."/>
            <person name="Muzny D."/>
            <person name="Queller D."/>
            <person name="Richards S."/>
            <person name="Strassman J."/>
            <person name="Sucgang R."/>
            <person name="Worley K."/>
            <person name="Schaap P."/>
        </authorList>
    </citation>
    <scope>NUCLEOTIDE SEQUENCE</scope>
    <source>
        <strain evidence="2">QSvi11</strain>
    </source>
</reference>
<dbReference type="PANTHER" id="PTHR38081:SF1">
    <property type="entry name" value="WAP DOMAIN-CONTAINING PROTEIN"/>
    <property type="match status" value="1"/>
</dbReference>
<dbReference type="SUPFAM" id="SSF55144">
    <property type="entry name" value="LigT-like"/>
    <property type="match status" value="1"/>
</dbReference>
<evidence type="ECO:0000313" key="2">
    <source>
        <dbReference type="EMBL" id="KAF2076251.1"/>
    </source>
</evidence>
<dbReference type="OrthoDB" id="26379at2759"/>
<dbReference type="AlphaFoldDB" id="A0A8J4PYE9"/>
<proteinExistence type="predicted"/>
<evidence type="ECO:0000313" key="3">
    <source>
        <dbReference type="Proteomes" id="UP000695562"/>
    </source>
</evidence>